<accession>A0A229P0S4</accession>
<feature type="region of interest" description="Disordered" evidence="1">
    <location>
        <begin position="63"/>
        <end position="91"/>
    </location>
</feature>
<evidence type="ECO:0000256" key="2">
    <source>
        <dbReference type="SAM" id="Phobius"/>
    </source>
</evidence>
<gene>
    <name evidence="3" type="ORF">CGZ75_02010</name>
</gene>
<dbReference type="EMBL" id="NMUQ01000001">
    <property type="protein sequence ID" value="OXM15535.1"/>
    <property type="molecule type" value="Genomic_DNA"/>
</dbReference>
<evidence type="ECO:0000313" key="3">
    <source>
        <dbReference type="EMBL" id="OXM15535.1"/>
    </source>
</evidence>
<dbReference type="OrthoDB" id="1955013at2"/>
<keyword evidence="2" id="KW-0812">Transmembrane</keyword>
<protein>
    <recommendedName>
        <fullName evidence="5">Zinc-finger domain-containing protein</fullName>
    </recommendedName>
</protein>
<evidence type="ECO:0000313" key="4">
    <source>
        <dbReference type="Proteomes" id="UP000215145"/>
    </source>
</evidence>
<name>A0A229P0S4_9BACL</name>
<feature type="transmembrane region" description="Helical" evidence="2">
    <location>
        <begin position="128"/>
        <end position="150"/>
    </location>
</feature>
<comment type="caution">
    <text evidence="3">The sequence shown here is derived from an EMBL/GenBank/DDBJ whole genome shotgun (WGS) entry which is preliminary data.</text>
</comment>
<dbReference type="Gene3D" id="1.10.10.1320">
    <property type="entry name" value="Anti-sigma factor, zinc-finger domain"/>
    <property type="match status" value="1"/>
</dbReference>
<dbReference type="AlphaFoldDB" id="A0A229P0S4"/>
<organism evidence="3 4">
    <name type="scientific">Paenibacillus herberti</name>
    <dbReference type="NCBI Taxonomy" id="1619309"/>
    <lineage>
        <taxon>Bacteria</taxon>
        <taxon>Bacillati</taxon>
        <taxon>Bacillota</taxon>
        <taxon>Bacilli</taxon>
        <taxon>Bacillales</taxon>
        <taxon>Paenibacillaceae</taxon>
        <taxon>Paenibacillus</taxon>
    </lineage>
</organism>
<reference evidence="3 4" key="1">
    <citation type="submission" date="2017-07" db="EMBL/GenBank/DDBJ databases">
        <title>Paenibacillus herberti R33 genome sequencing and assembly.</title>
        <authorList>
            <person name="Su W."/>
        </authorList>
    </citation>
    <scope>NUCLEOTIDE SEQUENCE [LARGE SCALE GENOMIC DNA]</scope>
    <source>
        <strain evidence="3 4">R33</strain>
    </source>
</reference>
<feature type="compositionally biased region" description="Polar residues" evidence="1">
    <location>
        <begin position="70"/>
        <end position="82"/>
    </location>
</feature>
<dbReference type="RefSeq" id="WP_089522631.1">
    <property type="nucleotide sequence ID" value="NZ_NMUQ01000001.1"/>
</dbReference>
<proteinExistence type="predicted"/>
<dbReference type="InterPro" id="IPR041916">
    <property type="entry name" value="Anti_sigma_zinc_sf"/>
</dbReference>
<evidence type="ECO:0008006" key="5">
    <source>
        <dbReference type="Google" id="ProtNLM"/>
    </source>
</evidence>
<keyword evidence="2" id="KW-0472">Membrane</keyword>
<dbReference type="Proteomes" id="UP000215145">
    <property type="component" value="Unassembled WGS sequence"/>
</dbReference>
<keyword evidence="2" id="KW-1133">Transmembrane helix</keyword>
<sequence>MSEINHPSSEVWINYVSGSIAAELERATLERHLANCASCLELYIAALDTAESALAPVSASTLASKSSSLGDGNSYSEGTDPSNLMDRPADFLPPANSMTRIREAVLQQLKADSAAHQKRRRAWARHPAFHYGLAAALTLMLLLTGALSGLTRELEKDISSRTSVIGSNPTVRHPAADSWSGHVVERTSKLLDEWESVRYR</sequence>
<evidence type="ECO:0000256" key="1">
    <source>
        <dbReference type="SAM" id="MobiDB-lite"/>
    </source>
</evidence>
<keyword evidence="4" id="KW-1185">Reference proteome</keyword>